<dbReference type="AlphaFoldDB" id="A0A0F7W416"/>
<protein>
    <submittedName>
        <fullName evidence="2">Uncharacterized protein</fullName>
    </submittedName>
</protein>
<feature type="compositionally biased region" description="Low complexity" evidence="1">
    <location>
        <begin position="77"/>
        <end position="89"/>
    </location>
</feature>
<organism evidence="2 3">
    <name type="scientific">Streptomyces leeuwenhoekii</name>
    <dbReference type="NCBI Taxonomy" id="1437453"/>
    <lineage>
        <taxon>Bacteria</taxon>
        <taxon>Bacillati</taxon>
        <taxon>Actinomycetota</taxon>
        <taxon>Actinomycetes</taxon>
        <taxon>Kitasatosporales</taxon>
        <taxon>Streptomycetaceae</taxon>
        <taxon>Streptomyces</taxon>
    </lineage>
</organism>
<gene>
    <name evidence="2" type="primary">sle_42980</name>
</gene>
<dbReference type="EMBL" id="LN831790">
    <property type="protein sequence ID" value="CQR63756.1"/>
    <property type="molecule type" value="Genomic_DNA"/>
</dbReference>
<sequence>MDVPVPRFRVTVPAYRVQAYPHTCPEPVLARPWSGPQLRGRFRRYGDGRAAERAVRRVVPGESDPPPPAPLGERRAAPGATAARAARAAVEQPAGPRTVTESL</sequence>
<dbReference type="Proteomes" id="UP000035016">
    <property type="component" value="Chromosome Chromosome"/>
</dbReference>
<proteinExistence type="predicted"/>
<evidence type="ECO:0000313" key="3">
    <source>
        <dbReference type="Proteomes" id="UP000035016"/>
    </source>
</evidence>
<dbReference type="KEGG" id="sle:sle_42980"/>
<evidence type="ECO:0000313" key="2">
    <source>
        <dbReference type="EMBL" id="CQR63756.1"/>
    </source>
</evidence>
<feature type="region of interest" description="Disordered" evidence="1">
    <location>
        <begin position="53"/>
        <end position="103"/>
    </location>
</feature>
<name>A0A0F7W416_STRLW</name>
<reference evidence="2 3" key="1">
    <citation type="submission" date="2015-02" db="EMBL/GenBank/DDBJ databases">
        <authorList>
            <person name="Gomez-Escribano P.J."/>
        </authorList>
    </citation>
    <scope>NUCLEOTIDE SEQUENCE [LARGE SCALE GENOMIC DNA]</scope>
    <source>
        <strain evidence="3">C34 (DSM 42122 / NRRL B-24963)</strain>
    </source>
</reference>
<evidence type="ECO:0000256" key="1">
    <source>
        <dbReference type="SAM" id="MobiDB-lite"/>
    </source>
</evidence>
<accession>A0A0F7W416</accession>